<dbReference type="SUPFAM" id="SSF55874">
    <property type="entry name" value="ATPase domain of HSP90 chaperone/DNA topoisomerase II/histidine kinase"/>
    <property type="match status" value="1"/>
</dbReference>
<dbReference type="CDD" id="cd16936">
    <property type="entry name" value="HATPase_RsbW-like"/>
    <property type="match status" value="1"/>
</dbReference>
<dbReference type="Pfam" id="PF13581">
    <property type="entry name" value="HATPase_c_2"/>
    <property type="match status" value="1"/>
</dbReference>
<dbReference type="GO" id="GO:0004674">
    <property type="term" value="F:protein serine/threonine kinase activity"/>
    <property type="evidence" value="ECO:0007669"/>
    <property type="project" value="UniProtKB-KW"/>
</dbReference>
<keyword evidence="3" id="KW-0808">Transferase</keyword>
<sequence>MADHQEATITLPSAPASVTAARRHVTEALRAWGLPDGADAMDTLRLIVSELATNAVQHTLGRSPTFTVDLRLEQTERLHLGVTDSHPGRPRPLPAAVQQDHGRGLVIIRTLTAESGGTVRVAPAPDGGKTIWVEIPWLPLPTGRA</sequence>
<gene>
    <name evidence="3" type="ORF">SAMN05421870_103475</name>
</gene>
<dbReference type="EMBL" id="FOGO01000003">
    <property type="protein sequence ID" value="SER70920.1"/>
    <property type="molecule type" value="Genomic_DNA"/>
</dbReference>
<evidence type="ECO:0000259" key="2">
    <source>
        <dbReference type="Pfam" id="PF13581"/>
    </source>
</evidence>
<proteinExistence type="predicted"/>
<dbReference type="Gene3D" id="3.30.565.10">
    <property type="entry name" value="Histidine kinase-like ATPase, C-terminal domain"/>
    <property type="match status" value="1"/>
</dbReference>
<name>A0A1H9RDT8_9ACTN</name>
<protein>
    <submittedName>
        <fullName evidence="3">Histidine kinase-like ATPase domain-containing protein</fullName>
    </submittedName>
</protein>
<accession>A0A1H9RDT8</accession>
<organism evidence="3 4">
    <name type="scientific">Streptomyces qinglanensis</name>
    <dbReference type="NCBI Taxonomy" id="943816"/>
    <lineage>
        <taxon>Bacteria</taxon>
        <taxon>Bacillati</taxon>
        <taxon>Actinomycetota</taxon>
        <taxon>Actinomycetes</taxon>
        <taxon>Kitasatosporales</taxon>
        <taxon>Streptomycetaceae</taxon>
        <taxon>Streptomyces</taxon>
    </lineage>
</organism>
<dbReference type="PANTHER" id="PTHR35526:SF3">
    <property type="entry name" value="ANTI-SIGMA-F FACTOR RSBW"/>
    <property type="match status" value="1"/>
</dbReference>
<dbReference type="RefSeq" id="WP_074999702.1">
    <property type="nucleotide sequence ID" value="NZ_FOGO01000003.1"/>
</dbReference>
<evidence type="ECO:0000256" key="1">
    <source>
        <dbReference type="ARBA" id="ARBA00022527"/>
    </source>
</evidence>
<evidence type="ECO:0000313" key="3">
    <source>
        <dbReference type="EMBL" id="SER70920.1"/>
    </source>
</evidence>
<dbReference type="InterPro" id="IPR036890">
    <property type="entry name" value="HATPase_C_sf"/>
</dbReference>
<feature type="domain" description="Histidine kinase/HSP90-like ATPase" evidence="2">
    <location>
        <begin position="11"/>
        <end position="114"/>
    </location>
</feature>
<dbReference type="InterPro" id="IPR050267">
    <property type="entry name" value="Anti-sigma-factor_SerPK"/>
</dbReference>
<keyword evidence="3" id="KW-0418">Kinase</keyword>
<dbReference type="Proteomes" id="UP000182841">
    <property type="component" value="Unassembled WGS sequence"/>
</dbReference>
<evidence type="ECO:0000313" key="4">
    <source>
        <dbReference type="Proteomes" id="UP000182841"/>
    </source>
</evidence>
<dbReference type="AlphaFoldDB" id="A0A1H9RDT8"/>
<keyword evidence="4" id="KW-1185">Reference proteome</keyword>
<dbReference type="PANTHER" id="PTHR35526">
    <property type="entry name" value="ANTI-SIGMA-F FACTOR RSBW-RELATED"/>
    <property type="match status" value="1"/>
</dbReference>
<dbReference type="STRING" id="943816.AN217_14975"/>
<dbReference type="InterPro" id="IPR003594">
    <property type="entry name" value="HATPase_dom"/>
</dbReference>
<reference evidence="4" key="1">
    <citation type="submission" date="2016-10" db="EMBL/GenBank/DDBJ databases">
        <authorList>
            <person name="Varghese N."/>
            <person name="Submissions S."/>
        </authorList>
    </citation>
    <scope>NUCLEOTIDE SEQUENCE [LARGE SCALE GENOMIC DNA]</scope>
    <source>
        <strain evidence="4">CGMCC 4.6825</strain>
    </source>
</reference>
<dbReference type="OrthoDB" id="4278662at2"/>
<keyword evidence="1" id="KW-0723">Serine/threonine-protein kinase</keyword>